<dbReference type="SMART" id="SM00774">
    <property type="entry name" value="WRKY"/>
    <property type="match status" value="1"/>
</dbReference>
<dbReference type="GO" id="GO:0005634">
    <property type="term" value="C:nucleus"/>
    <property type="evidence" value="ECO:0007669"/>
    <property type="project" value="UniProtKB-SubCell"/>
</dbReference>
<dbReference type="eggNOG" id="ENOG502QR5Z">
    <property type="taxonomic scope" value="Eukaryota"/>
</dbReference>
<feature type="domain" description="WRKY" evidence="7">
    <location>
        <begin position="522"/>
        <end position="590"/>
    </location>
</feature>
<dbReference type="SUPFAM" id="SSF118290">
    <property type="entry name" value="WRKY DNA-binding domain"/>
    <property type="match status" value="1"/>
</dbReference>
<dbReference type="InterPro" id="IPR006912">
    <property type="entry name" value="Harbinger_derived_prot"/>
</dbReference>
<evidence type="ECO:0000259" key="7">
    <source>
        <dbReference type="PROSITE" id="PS50811"/>
    </source>
</evidence>
<dbReference type="PROSITE" id="PS50811">
    <property type="entry name" value="WRKY"/>
    <property type="match status" value="1"/>
</dbReference>
<dbReference type="InterPro" id="IPR036576">
    <property type="entry name" value="WRKY_dom_sf"/>
</dbReference>
<dbReference type="Gene3D" id="2.20.25.80">
    <property type="entry name" value="WRKY domain"/>
    <property type="match status" value="1"/>
</dbReference>
<dbReference type="AlphaFoldDB" id="A0A0D3BWF6"/>
<feature type="region of interest" description="Disordered" evidence="6">
    <location>
        <begin position="487"/>
        <end position="509"/>
    </location>
</feature>
<evidence type="ECO:0000256" key="2">
    <source>
        <dbReference type="ARBA" id="ARBA00023015"/>
    </source>
</evidence>
<dbReference type="EnsemblPlants" id="Bo4g101290.1">
    <property type="protein sequence ID" value="Bo4g101290.1"/>
    <property type="gene ID" value="Bo4g101290"/>
</dbReference>
<dbReference type="Gramene" id="Bo4g101290.1">
    <property type="protein sequence ID" value="Bo4g101290.1"/>
    <property type="gene ID" value="Bo4g101290"/>
</dbReference>
<keyword evidence="3" id="KW-0238">DNA-binding</keyword>
<keyword evidence="5" id="KW-0539">Nucleus</keyword>
<evidence type="ECO:0000256" key="1">
    <source>
        <dbReference type="ARBA" id="ARBA00004123"/>
    </source>
</evidence>
<keyword evidence="9" id="KW-1185">Reference proteome</keyword>
<protein>
    <recommendedName>
        <fullName evidence="7">WRKY domain-containing protein</fullName>
    </recommendedName>
</protein>
<evidence type="ECO:0000256" key="4">
    <source>
        <dbReference type="ARBA" id="ARBA00023163"/>
    </source>
</evidence>
<name>A0A0D3BWF6_BRAOL</name>
<evidence type="ECO:0000313" key="8">
    <source>
        <dbReference type="EnsemblPlants" id="Bo4g101290.1"/>
    </source>
</evidence>
<comment type="subcellular location">
    <subcellularLocation>
        <location evidence="1">Nucleus</location>
    </subcellularLocation>
</comment>
<dbReference type="InterPro" id="IPR003657">
    <property type="entry name" value="WRKY_dom"/>
</dbReference>
<reference evidence="8 9" key="1">
    <citation type="journal article" date="2014" name="Genome Biol.">
        <title>Transcriptome and methylome profiling reveals relics of genome dominance in the mesopolyploid Brassica oleracea.</title>
        <authorList>
            <person name="Parkin I.A."/>
            <person name="Koh C."/>
            <person name="Tang H."/>
            <person name="Robinson S.J."/>
            <person name="Kagale S."/>
            <person name="Clarke W.E."/>
            <person name="Town C.D."/>
            <person name="Nixon J."/>
            <person name="Krishnakumar V."/>
            <person name="Bidwell S.L."/>
            <person name="Denoeud F."/>
            <person name="Belcram H."/>
            <person name="Links M.G."/>
            <person name="Just J."/>
            <person name="Clarke C."/>
            <person name="Bender T."/>
            <person name="Huebert T."/>
            <person name="Mason A.S."/>
            <person name="Pires J.C."/>
            <person name="Barker G."/>
            <person name="Moore J."/>
            <person name="Walley P.G."/>
            <person name="Manoli S."/>
            <person name="Batley J."/>
            <person name="Edwards D."/>
            <person name="Nelson M.N."/>
            <person name="Wang X."/>
            <person name="Paterson A.H."/>
            <person name="King G."/>
            <person name="Bancroft I."/>
            <person name="Chalhoub B."/>
            <person name="Sharpe A.G."/>
        </authorList>
    </citation>
    <scope>NUCLEOTIDE SEQUENCE</scope>
    <source>
        <strain evidence="8 9">cv. TO1000</strain>
    </source>
</reference>
<accession>A0A0D3BWF6</accession>
<sequence length="703" mass="82016">MSSSSSDELEERLEEAFDGIFQNIHDDIVAGRRKKKGQRTYIERNREEGHIRLWNDYFSEEPTFPRYLFRRRFRMNKDLFMRIVYRLSEEFRFFQQRRDATGRDGLSLLQKCTAAIRLLAYGSAADSVDEYLRLDPRWRIFNDYSILERNTDFIIRLFGDEYLRRPTPEDLQRLLDIGEKRGFPGMVGSIDCMHWEWKNFPTEWKGQYTRGSRKPTIVLEAIASQDLWIWHAFFGPPGTLNDLNVLDRSPVFDDILEGRAPRVRYVVNGHQYDLAYYLTDGIYPKWSTFIQSISLPQGGKAELFSKVQESTRKDVERAFGVLQARFAIVKNPALLWDKGKIGQIMRACIILHNVIVEDERDGYTQYNTTEFEEGETSRSSQVDMSYSTEMPSNLGNMLGIRNHLRDRHKAHRSNPPTEASHITKEKMLMEEKLVVKELEKGKELANQLMNNFKNPSSSSKDSNEVLISEILRCFENTIARMMSLEKKTLKRSHERSNQSNKKSRMLEKKKTENVKICVGTGQEGTPLDDGHCWRKYGQKDIHGSKNPRGYYRCTHRFTRGCLAVKQVQKSDINPMCYEVKYVESHTCDITPSTTKHSLPVSQEEERKLHDAKQCEDTMKHMKPEELRLSIEDLDYKKDIFRTFSFSNPEMDDDFVEWKDLMENLSPTTSESGITNEFHISPTDDSCFSSLENILGSTQDLSWM</sequence>
<dbReference type="GO" id="GO:0003700">
    <property type="term" value="F:DNA-binding transcription factor activity"/>
    <property type="evidence" value="ECO:0007669"/>
    <property type="project" value="InterPro"/>
</dbReference>
<evidence type="ECO:0000256" key="3">
    <source>
        <dbReference type="ARBA" id="ARBA00023125"/>
    </source>
</evidence>
<evidence type="ECO:0000256" key="6">
    <source>
        <dbReference type="SAM" id="MobiDB-lite"/>
    </source>
</evidence>
<keyword evidence="4" id="KW-0804">Transcription</keyword>
<organism evidence="8 9">
    <name type="scientific">Brassica oleracea var. oleracea</name>
    <dbReference type="NCBI Taxonomy" id="109376"/>
    <lineage>
        <taxon>Eukaryota</taxon>
        <taxon>Viridiplantae</taxon>
        <taxon>Streptophyta</taxon>
        <taxon>Embryophyta</taxon>
        <taxon>Tracheophyta</taxon>
        <taxon>Spermatophyta</taxon>
        <taxon>Magnoliopsida</taxon>
        <taxon>eudicotyledons</taxon>
        <taxon>Gunneridae</taxon>
        <taxon>Pentapetalae</taxon>
        <taxon>rosids</taxon>
        <taxon>malvids</taxon>
        <taxon>Brassicales</taxon>
        <taxon>Brassicaceae</taxon>
        <taxon>Brassiceae</taxon>
        <taxon>Brassica</taxon>
    </lineage>
</organism>
<dbReference type="Proteomes" id="UP000032141">
    <property type="component" value="Chromosome C4"/>
</dbReference>
<evidence type="ECO:0000256" key="5">
    <source>
        <dbReference type="ARBA" id="ARBA00023242"/>
    </source>
</evidence>
<dbReference type="Pfam" id="PF04827">
    <property type="entry name" value="Plant_tran"/>
    <property type="match status" value="1"/>
</dbReference>
<evidence type="ECO:0000313" key="9">
    <source>
        <dbReference type="Proteomes" id="UP000032141"/>
    </source>
</evidence>
<dbReference type="Pfam" id="PF03106">
    <property type="entry name" value="WRKY"/>
    <property type="match status" value="1"/>
</dbReference>
<dbReference type="PANTHER" id="PTHR47150">
    <property type="entry name" value="OS12G0169200 PROTEIN"/>
    <property type="match status" value="1"/>
</dbReference>
<proteinExistence type="predicted"/>
<dbReference type="PANTHER" id="PTHR47150:SF5">
    <property type="entry name" value="OS07G0546750 PROTEIN"/>
    <property type="match status" value="1"/>
</dbReference>
<dbReference type="GO" id="GO:0043565">
    <property type="term" value="F:sequence-specific DNA binding"/>
    <property type="evidence" value="ECO:0007669"/>
    <property type="project" value="InterPro"/>
</dbReference>
<dbReference type="HOGENOM" id="CLU_012390_1_2_1"/>
<reference evidence="8" key="2">
    <citation type="submission" date="2015-03" db="UniProtKB">
        <authorList>
            <consortium name="EnsemblPlants"/>
        </authorList>
    </citation>
    <scope>IDENTIFICATION</scope>
</reference>
<keyword evidence="2" id="KW-0805">Transcription regulation</keyword>